<proteinExistence type="predicted"/>
<name>A0A139KPH1_BACOV</name>
<evidence type="ECO:0000313" key="2">
    <source>
        <dbReference type="Proteomes" id="UP000183670"/>
    </source>
</evidence>
<dbReference type="KEGG" id="boa:Bovatus_01974"/>
<reference evidence="1 2" key="1">
    <citation type="submission" date="2016-10" db="EMBL/GenBank/DDBJ databases">
        <authorList>
            <person name="de Groot N.N."/>
        </authorList>
    </citation>
    <scope>NUCLEOTIDE SEQUENCE [LARGE SCALE GENOMIC DNA]</scope>
    <source>
        <strain evidence="1 2">NLAE-zl-C500</strain>
    </source>
</reference>
<sequence>MQTQTPPTTKKAPRYSVMKNDSLGFVKVNKTMVQVFLFPLKNKFF</sequence>
<dbReference type="PATRIC" id="fig|28116.10.peg.4961"/>
<accession>A0A139KPH1</accession>
<dbReference type="EMBL" id="FMYE01000036">
    <property type="protein sequence ID" value="SDB78192.1"/>
    <property type="molecule type" value="Genomic_DNA"/>
</dbReference>
<protein>
    <submittedName>
        <fullName evidence="1">Uncharacterized protein</fullName>
    </submittedName>
</protein>
<dbReference type="AlphaFoldDB" id="A0A139KPH1"/>
<evidence type="ECO:0000313" key="1">
    <source>
        <dbReference type="EMBL" id="SDB78192.1"/>
    </source>
</evidence>
<gene>
    <name evidence="1" type="ORF">SAMN05192581_10368</name>
</gene>
<organism evidence="1 2">
    <name type="scientific">Bacteroides ovatus</name>
    <dbReference type="NCBI Taxonomy" id="28116"/>
    <lineage>
        <taxon>Bacteria</taxon>
        <taxon>Pseudomonadati</taxon>
        <taxon>Bacteroidota</taxon>
        <taxon>Bacteroidia</taxon>
        <taxon>Bacteroidales</taxon>
        <taxon>Bacteroidaceae</taxon>
        <taxon>Bacteroides</taxon>
    </lineage>
</organism>
<dbReference type="Proteomes" id="UP000183670">
    <property type="component" value="Unassembled WGS sequence"/>
</dbReference>